<dbReference type="PRINTS" id="PR00344">
    <property type="entry name" value="BCTRLSENSOR"/>
</dbReference>
<reference evidence="15" key="1">
    <citation type="submission" date="2020-10" db="EMBL/GenBank/DDBJ databases">
        <authorList>
            <person name="Gilroy R."/>
        </authorList>
    </citation>
    <scope>NUCLEOTIDE SEQUENCE</scope>
    <source>
        <strain evidence="15">ChiGjej2B2-12916</strain>
    </source>
</reference>
<keyword evidence="9" id="KW-0067">ATP-binding</keyword>
<dbReference type="Gene3D" id="3.40.50.620">
    <property type="entry name" value="HUPs"/>
    <property type="match status" value="1"/>
</dbReference>
<dbReference type="InterPro" id="IPR005467">
    <property type="entry name" value="His_kinase_dom"/>
</dbReference>
<dbReference type="PANTHER" id="PTHR45569">
    <property type="entry name" value="SENSOR PROTEIN KDPD"/>
    <property type="match status" value="1"/>
</dbReference>
<feature type="transmembrane region" description="Helical" evidence="13">
    <location>
        <begin position="412"/>
        <end position="439"/>
    </location>
</feature>
<comment type="catalytic activity">
    <reaction evidence="1">
        <text>ATP + protein L-histidine = ADP + protein N-phospho-L-histidine.</text>
        <dbReference type="EC" id="2.7.13.3"/>
    </reaction>
</comment>
<dbReference type="FunFam" id="3.30.565.10:FF:000006">
    <property type="entry name" value="Sensor histidine kinase WalK"/>
    <property type="match status" value="1"/>
</dbReference>
<dbReference type="InterPro" id="IPR036890">
    <property type="entry name" value="HATPase_C_sf"/>
</dbReference>
<feature type="transmembrane region" description="Helical" evidence="13">
    <location>
        <begin position="459"/>
        <end position="477"/>
    </location>
</feature>
<gene>
    <name evidence="15" type="ORF">IAD31_02850</name>
</gene>
<dbReference type="CDD" id="cd01987">
    <property type="entry name" value="USP_KdpD-like"/>
    <property type="match status" value="1"/>
</dbReference>
<dbReference type="CDD" id="cd00082">
    <property type="entry name" value="HisKA"/>
    <property type="match status" value="1"/>
</dbReference>
<keyword evidence="4" id="KW-0597">Phosphoprotein</keyword>
<keyword evidence="7" id="KW-0547">Nucleotide-binding</keyword>
<proteinExistence type="predicted"/>
<organism evidence="15 16">
    <name type="scientific">Candidatus Enterenecus faecium</name>
    <dbReference type="NCBI Taxonomy" id="2840780"/>
    <lineage>
        <taxon>Bacteria</taxon>
        <taxon>Bacillati</taxon>
        <taxon>Bacillota</taxon>
        <taxon>Clostridia</taxon>
        <taxon>Eubacteriales</taxon>
        <taxon>Candidatus Enterenecus</taxon>
    </lineage>
</organism>
<name>A0A9D0YRD0_9FIRM</name>
<dbReference type="PANTHER" id="PTHR45569:SF1">
    <property type="entry name" value="SENSOR PROTEIN KDPD"/>
    <property type="match status" value="1"/>
</dbReference>
<evidence type="ECO:0000256" key="8">
    <source>
        <dbReference type="ARBA" id="ARBA00022777"/>
    </source>
</evidence>
<evidence type="ECO:0000256" key="1">
    <source>
        <dbReference type="ARBA" id="ARBA00000085"/>
    </source>
</evidence>
<dbReference type="InterPro" id="IPR004358">
    <property type="entry name" value="Sig_transdc_His_kin-like_C"/>
</dbReference>
<keyword evidence="11" id="KW-0902">Two-component regulatory system</keyword>
<dbReference type="InterPro" id="IPR029016">
    <property type="entry name" value="GAF-like_dom_sf"/>
</dbReference>
<dbReference type="SUPFAM" id="SSF55874">
    <property type="entry name" value="ATPase domain of HSP90 chaperone/DNA topoisomerase II/histidine kinase"/>
    <property type="match status" value="1"/>
</dbReference>
<dbReference type="AlphaFoldDB" id="A0A9D0YRD0"/>
<keyword evidence="10 13" id="KW-1133">Transmembrane helix</keyword>
<dbReference type="Pfam" id="PF13493">
    <property type="entry name" value="DUF4118"/>
    <property type="match status" value="1"/>
</dbReference>
<dbReference type="GO" id="GO:0005886">
    <property type="term" value="C:plasma membrane"/>
    <property type="evidence" value="ECO:0007669"/>
    <property type="project" value="TreeGrafter"/>
</dbReference>
<keyword evidence="8 15" id="KW-0418">Kinase</keyword>
<evidence type="ECO:0000313" key="15">
    <source>
        <dbReference type="EMBL" id="HIQ60518.1"/>
    </source>
</evidence>
<dbReference type="EMBL" id="DVFO01000026">
    <property type="protein sequence ID" value="HIQ60518.1"/>
    <property type="molecule type" value="Genomic_DNA"/>
</dbReference>
<dbReference type="InterPro" id="IPR025201">
    <property type="entry name" value="KdpD_TM"/>
</dbReference>
<evidence type="ECO:0000256" key="7">
    <source>
        <dbReference type="ARBA" id="ARBA00022741"/>
    </source>
</evidence>
<evidence type="ECO:0000256" key="10">
    <source>
        <dbReference type="ARBA" id="ARBA00022989"/>
    </source>
</evidence>
<evidence type="ECO:0000256" key="6">
    <source>
        <dbReference type="ARBA" id="ARBA00022692"/>
    </source>
</evidence>
<dbReference type="Pfam" id="PF02518">
    <property type="entry name" value="HATPase_c"/>
    <property type="match status" value="1"/>
</dbReference>
<dbReference type="Gene3D" id="3.30.565.10">
    <property type="entry name" value="Histidine kinase-like ATPase, C-terminal domain"/>
    <property type="match status" value="1"/>
</dbReference>
<dbReference type="InterPro" id="IPR003594">
    <property type="entry name" value="HATPase_dom"/>
</dbReference>
<evidence type="ECO:0000256" key="11">
    <source>
        <dbReference type="ARBA" id="ARBA00023012"/>
    </source>
</evidence>
<dbReference type="Pfam" id="PF02702">
    <property type="entry name" value="KdpD"/>
    <property type="match status" value="1"/>
</dbReference>
<dbReference type="Gene3D" id="1.10.287.130">
    <property type="match status" value="1"/>
</dbReference>
<evidence type="ECO:0000256" key="4">
    <source>
        <dbReference type="ARBA" id="ARBA00022553"/>
    </source>
</evidence>
<evidence type="ECO:0000256" key="12">
    <source>
        <dbReference type="ARBA" id="ARBA00023136"/>
    </source>
</evidence>
<dbReference type="SUPFAM" id="SSF52402">
    <property type="entry name" value="Adenine nucleotide alpha hydrolases-like"/>
    <property type="match status" value="1"/>
</dbReference>
<feature type="transmembrane region" description="Helical" evidence="13">
    <location>
        <begin position="382"/>
        <end position="400"/>
    </location>
</feature>
<evidence type="ECO:0000259" key="14">
    <source>
        <dbReference type="PROSITE" id="PS50109"/>
    </source>
</evidence>
<comment type="subcellular location">
    <subcellularLocation>
        <location evidence="2">Membrane</location>
        <topology evidence="2">Multi-pass membrane protein</topology>
    </subcellularLocation>
</comment>
<protein>
    <recommendedName>
        <fullName evidence="3">histidine kinase</fullName>
        <ecNumber evidence="3">2.7.13.3</ecNumber>
    </recommendedName>
</protein>
<keyword evidence="5" id="KW-0808">Transferase</keyword>
<sequence>MDAVASAGQATGRKQGKLTIFASYFSGAGKSYAMLESAREAKQAGLDVAIGILSDTQWPKTTALAETFEVLPCKKVARDGHIADEIDLDACLKRHPQLIVIENLSHWNADACRHMKRYQDIEELRKAGIDVYTTLDIHHIESIQDTVFSILGTSVPERIPDRVFDQADQVEFIDLEPQRLRQRLMDGQKEELLEDCSLSQLSALREVGLRRCADRAALYTQEKMQTEYRTQEHILVCLSSAPSNEKIIRTAARMAGAFRCGFTALFVETKAFQWMNARDKQRLQGNMRLAQQLGASIETVYGDDVAHQIAEFSRLSGVTKIVLGRSGIPRRLLLRKPSLTERLIELTPELDIHIIPDNGVNHLLDTKHREVMHMPSISVLDLLKSAGILILVTLIGLLFYNFGFTEANIITLYILGVMLISVYTRSSICSFVASIASVLTFNFLFTVPRFTLQAYDSEYPITFLVMFLASLLTGSLASKLKSHAKRSAQVAWRTKLLFETSQNLQRAHTQEEIVSVTAKQLLKIFQRDIVVYSIDEKGLLEPEIFLVDEAASPQRYTTPKEREVARWVLSNNKRAGAGTETLPDARCTYLSIRTGERVYGVVGIAASDKPLDSFESSILLSVLGECALALENQKNVEEKEAAAVLAKNEQLRANLLRSISHDLRTPLTSISGNASNLLSNGPLFDAKTKEQMYADIYDDAMWLINLVENLLSVSRLEQGRMNLHLTTELIDEVVAEALRHINRKRAEYHFHVQSSDDYLLAQIDAKLIVQVLINILDNAMKYTPPGSDIEIGWKQEGTFIYISVADNGPGIPDQAKPHIFDMFYSASNQIADSRRSMGLGLALCKSIVNAHGGEIVVSDHKPHGSIFTFSVPAGEVELHE</sequence>
<dbReference type="CDD" id="cd00075">
    <property type="entry name" value="HATPase"/>
    <property type="match status" value="1"/>
</dbReference>
<evidence type="ECO:0000256" key="2">
    <source>
        <dbReference type="ARBA" id="ARBA00004141"/>
    </source>
</evidence>
<dbReference type="InterPro" id="IPR014729">
    <property type="entry name" value="Rossmann-like_a/b/a_fold"/>
</dbReference>
<evidence type="ECO:0000256" key="3">
    <source>
        <dbReference type="ARBA" id="ARBA00012438"/>
    </source>
</evidence>
<evidence type="ECO:0000256" key="9">
    <source>
        <dbReference type="ARBA" id="ARBA00022840"/>
    </source>
</evidence>
<dbReference type="InterPro" id="IPR027417">
    <property type="entry name" value="P-loop_NTPase"/>
</dbReference>
<keyword evidence="6 13" id="KW-0812">Transmembrane</keyword>
<keyword evidence="12 13" id="KW-0472">Membrane</keyword>
<evidence type="ECO:0000256" key="13">
    <source>
        <dbReference type="SAM" id="Phobius"/>
    </source>
</evidence>
<evidence type="ECO:0000313" key="16">
    <source>
        <dbReference type="Proteomes" id="UP000886879"/>
    </source>
</evidence>
<dbReference type="Pfam" id="PF00512">
    <property type="entry name" value="HisKA"/>
    <property type="match status" value="1"/>
</dbReference>
<dbReference type="Gene3D" id="3.30.450.40">
    <property type="match status" value="1"/>
</dbReference>
<dbReference type="Proteomes" id="UP000886879">
    <property type="component" value="Unassembled WGS sequence"/>
</dbReference>
<dbReference type="InterPro" id="IPR003852">
    <property type="entry name" value="Sig_transdc_His_kinase_KdpD_N"/>
</dbReference>
<dbReference type="GO" id="GO:0000155">
    <property type="term" value="F:phosphorelay sensor kinase activity"/>
    <property type="evidence" value="ECO:0007669"/>
    <property type="project" value="InterPro"/>
</dbReference>
<reference evidence="15" key="2">
    <citation type="journal article" date="2021" name="PeerJ">
        <title>Extensive microbial diversity within the chicken gut microbiome revealed by metagenomics and culture.</title>
        <authorList>
            <person name="Gilroy R."/>
            <person name="Ravi A."/>
            <person name="Getino M."/>
            <person name="Pursley I."/>
            <person name="Horton D.L."/>
            <person name="Alikhan N.F."/>
            <person name="Baker D."/>
            <person name="Gharbi K."/>
            <person name="Hall N."/>
            <person name="Watson M."/>
            <person name="Adriaenssens E.M."/>
            <person name="Foster-Nyarko E."/>
            <person name="Jarju S."/>
            <person name="Secka A."/>
            <person name="Antonio M."/>
            <person name="Oren A."/>
            <person name="Chaudhuri R.R."/>
            <person name="La Ragione R."/>
            <person name="Hildebrand F."/>
            <person name="Pallen M.J."/>
        </authorList>
    </citation>
    <scope>NUCLEOTIDE SEQUENCE</scope>
    <source>
        <strain evidence="15">ChiGjej2B2-12916</strain>
    </source>
</reference>
<accession>A0A9D0YRD0</accession>
<dbReference type="InterPro" id="IPR003661">
    <property type="entry name" value="HisK_dim/P_dom"/>
</dbReference>
<dbReference type="InterPro" id="IPR038318">
    <property type="entry name" value="KdpD_sf"/>
</dbReference>
<dbReference type="InterPro" id="IPR036097">
    <property type="entry name" value="HisK_dim/P_sf"/>
</dbReference>
<feature type="domain" description="Histidine kinase" evidence="14">
    <location>
        <begin position="658"/>
        <end position="875"/>
    </location>
</feature>
<dbReference type="SMART" id="SM00388">
    <property type="entry name" value="HisKA"/>
    <property type="match status" value="1"/>
</dbReference>
<dbReference type="EC" id="2.7.13.3" evidence="3"/>
<dbReference type="Gene3D" id="1.20.120.620">
    <property type="entry name" value="Backbone structure of the membrane domain of e. Coli histidine kinase receptor kdpd"/>
    <property type="match status" value="1"/>
</dbReference>
<dbReference type="SMART" id="SM00387">
    <property type="entry name" value="HATPase_c"/>
    <property type="match status" value="1"/>
</dbReference>
<dbReference type="Gene3D" id="3.40.50.300">
    <property type="entry name" value="P-loop containing nucleotide triphosphate hydrolases"/>
    <property type="match status" value="1"/>
</dbReference>
<dbReference type="InterPro" id="IPR052023">
    <property type="entry name" value="Histidine_kinase_KdpD"/>
</dbReference>
<evidence type="ECO:0000256" key="5">
    <source>
        <dbReference type="ARBA" id="ARBA00022679"/>
    </source>
</evidence>
<dbReference type="GO" id="GO:0005524">
    <property type="term" value="F:ATP binding"/>
    <property type="evidence" value="ECO:0007669"/>
    <property type="project" value="UniProtKB-KW"/>
</dbReference>
<comment type="caution">
    <text evidence="15">The sequence shown here is derived from an EMBL/GenBank/DDBJ whole genome shotgun (WGS) entry which is preliminary data.</text>
</comment>
<dbReference type="SUPFAM" id="SSF47384">
    <property type="entry name" value="Homodimeric domain of signal transducing histidine kinase"/>
    <property type="match status" value="1"/>
</dbReference>
<dbReference type="PROSITE" id="PS50109">
    <property type="entry name" value="HIS_KIN"/>
    <property type="match status" value="1"/>
</dbReference>